<keyword evidence="5" id="KW-0029">Amino-acid transport</keyword>
<proteinExistence type="inferred from homology"/>
<feature type="transmembrane region" description="Helical" evidence="9">
    <location>
        <begin position="252"/>
        <end position="271"/>
    </location>
</feature>
<dbReference type="EMBL" id="JJOA01000017">
    <property type="protein sequence ID" value="KEA57658.1"/>
    <property type="molecule type" value="Genomic_DNA"/>
</dbReference>
<dbReference type="OrthoDB" id="9807115at2"/>
<dbReference type="InterPro" id="IPR052157">
    <property type="entry name" value="BCAA_transport_permease"/>
</dbReference>
<evidence type="ECO:0000256" key="7">
    <source>
        <dbReference type="ARBA" id="ARBA00023136"/>
    </source>
</evidence>
<organism evidence="10">
    <name type="scientific">Burkholderia cenocepacia</name>
    <dbReference type="NCBI Taxonomy" id="95486"/>
    <lineage>
        <taxon>Bacteria</taxon>
        <taxon>Pseudomonadati</taxon>
        <taxon>Pseudomonadota</taxon>
        <taxon>Betaproteobacteria</taxon>
        <taxon>Burkholderiales</taxon>
        <taxon>Burkholderiaceae</taxon>
        <taxon>Burkholderia</taxon>
        <taxon>Burkholderia cepacia complex</taxon>
    </lineage>
</organism>
<keyword evidence="2" id="KW-0813">Transport</keyword>
<dbReference type="InterPro" id="IPR001851">
    <property type="entry name" value="ABC_transp_permease"/>
</dbReference>
<feature type="transmembrane region" description="Helical" evidence="9">
    <location>
        <begin position="218"/>
        <end position="240"/>
    </location>
</feature>
<comment type="subcellular location">
    <subcellularLocation>
        <location evidence="1">Cell membrane</location>
        <topology evidence="1">Multi-pass membrane protein</topology>
    </subcellularLocation>
</comment>
<keyword evidence="7 9" id="KW-0472">Membrane</keyword>
<evidence type="ECO:0000313" key="10">
    <source>
        <dbReference type="EMBL" id="KEA57658.1"/>
    </source>
</evidence>
<evidence type="ECO:0000256" key="4">
    <source>
        <dbReference type="ARBA" id="ARBA00022692"/>
    </source>
</evidence>
<evidence type="ECO:0000256" key="2">
    <source>
        <dbReference type="ARBA" id="ARBA00022448"/>
    </source>
</evidence>
<keyword evidence="4 9" id="KW-0812">Transmembrane</keyword>
<keyword evidence="3" id="KW-1003">Cell membrane</keyword>
<reference evidence="10" key="1">
    <citation type="submission" date="2014-04" db="EMBL/GenBank/DDBJ databases">
        <title>In planta biocontrol of soil-borne Fusarium wilt of banana through a plant endophytic bacterium, Burkholderia cenocepacia 869T2.</title>
        <authorList>
            <person name="Ho Y.-N."/>
            <person name="Chiang H.-M."/>
            <person name="Chao C.-P."/>
            <person name="Su C.-C."/>
            <person name="Hsu H.-F."/>
            <person name="Guo C.-T."/>
            <person name="Hsieh J.-L."/>
            <person name="Huang C.-C."/>
        </authorList>
    </citation>
    <scope>NUCLEOTIDE SEQUENCE [LARGE SCALE GENOMIC DNA]</scope>
    <source>
        <strain evidence="10">869T2</strain>
    </source>
</reference>
<evidence type="ECO:0000256" key="5">
    <source>
        <dbReference type="ARBA" id="ARBA00022970"/>
    </source>
</evidence>
<dbReference type="CDD" id="cd06582">
    <property type="entry name" value="TM_PBP1_LivH_like"/>
    <property type="match status" value="1"/>
</dbReference>
<feature type="transmembrane region" description="Helical" evidence="9">
    <location>
        <begin position="6"/>
        <end position="33"/>
    </location>
</feature>
<evidence type="ECO:0000256" key="8">
    <source>
        <dbReference type="ARBA" id="ARBA00037998"/>
    </source>
</evidence>
<dbReference type="PANTHER" id="PTHR11795">
    <property type="entry name" value="BRANCHED-CHAIN AMINO ACID TRANSPORT SYSTEM PERMEASE PROTEIN LIVH"/>
    <property type="match status" value="1"/>
</dbReference>
<comment type="similarity">
    <text evidence="8">Belongs to the binding-protein-dependent transport system permease family. LivHM subfamily.</text>
</comment>
<comment type="caution">
    <text evidence="10">The sequence shown here is derived from an EMBL/GenBank/DDBJ whole genome shotgun (WGS) entry which is preliminary data.</text>
</comment>
<name>A0A071MA86_9BURK</name>
<gene>
    <name evidence="10" type="ORF">DT99_21965</name>
</gene>
<dbReference type="GO" id="GO:0005886">
    <property type="term" value="C:plasma membrane"/>
    <property type="evidence" value="ECO:0007669"/>
    <property type="project" value="UniProtKB-SubCell"/>
</dbReference>
<dbReference type="GO" id="GO:0006865">
    <property type="term" value="P:amino acid transport"/>
    <property type="evidence" value="ECO:0007669"/>
    <property type="project" value="UniProtKB-KW"/>
</dbReference>
<dbReference type="AlphaFoldDB" id="A0A071MA86"/>
<evidence type="ECO:0000256" key="3">
    <source>
        <dbReference type="ARBA" id="ARBA00022475"/>
    </source>
</evidence>
<dbReference type="Pfam" id="PF02653">
    <property type="entry name" value="BPD_transp_2"/>
    <property type="match status" value="1"/>
</dbReference>
<feature type="transmembrane region" description="Helical" evidence="9">
    <location>
        <begin position="134"/>
        <end position="154"/>
    </location>
</feature>
<feature type="transmembrane region" description="Helical" evidence="9">
    <location>
        <begin position="54"/>
        <end position="76"/>
    </location>
</feature>
<keyword evidence="6 9" id="KW-1133">Transmembrane helix</keyword>
<accession>A0A071MA86</accession>
<sequence>MLLSHLLNLGYACAALALTTIGLAIVFGLLGVLNMAHGEFIMLGAYSVVVVQRFGLPALLAIPVAIVVCAAVGWIVERVLVRPLYERPFDTLLATWGVSILLREGVVALFGKGYQDVTGADGASIDVLGTPYPAFRLAMMLAVGLAFAALAAWYGRSQTGARIRGMVANPLLARAAGINTTRLASGTFITGVVLAGLAGVLLAPIVRVEPYMGLDYLLNSFFVLVVGGLGSLLGLAVGTFVIGGTQVAVSSFIDQTSGYTAVLILSIYFLWSRPNGLVSRR</sequence>
<dbReference type="GO" id="GO:0022857">
    <property type="term" value="F:transmembrane transporter activity"/>
    <property type="evidence" value="ECO:0007669"/>
    <property type="project" value="InterPro"/>
</dbReference>
<evidence type="ECO:0000256" key="9">
    <source>
        <dbReference type="SAM" id="Phobius"/>
    </source>
</evidence>
<protein>
    <submittedName>
        <fullName evidence="10">ABC transporter permease</fullName>
    </submittedName>
</protein>
<feature type="transmembrane region" description="Helical" evidence="9">
    <location>
        <begin position="183"/>
        <end position="206"/>
    </location>
</feature>
<evidence type="ECO:0000256" key="6">
    <source>
        <dbReference type="ARBA" id="ARBA00022989"/>
    </source>
</evidence>
<dbReference type="PANTHER" id="PTHR11795:SF447">
    <property type="entry name" value="ABC TRANSPORTER PERMEASE PROTEIN"/>
    <property type="match status" value="1"/>
</dbReference>
<evidence type="ECO:0000256" key="1">
    <source>
        <dbReference type="ARBA" id="ARBA00004651"/>
    </source>
</evidence>